<gene>
    <name evidence="1" type="ORF">M3202_21410</name>
</gene>
<keyword evidence="2" id="KW-1185">Reference proteome</keyword>
<dbReference type="SUPFAM" id="SSF143011">
    <property type="entry name" value="RelE-like"/>
    <property type="match status" value="1"/>
</dbReference>
<accession>A0A9X2ISI8</accession>
<evidence type="ECO:0000313" key="2">
    <source>
        <dbReference type="Proteomes" id="UP001139179"/>
    </source>
</evidence>
<proteinExistence type="predicted"/>
<evidence type="ECO:0000313" key="1">
    <source>
        <dbReference type="EMBL" id="MCM3716603.1"/>
    </source>
</evidence>
<dbReference type="RefSeq" id="WP_251225251.1">
    <property type="nucleotide sequence ID" value="NZ_JAMBOL010000046.1"/>
</dbReference>
<dbReference type="Proteomes" id="UP001139179">
    <property type="component" value="Unassembled WGS sequence"/>
</dbReference>
<dbReference type="Gene3D" id="3.30.2310.20">
    <property type="entry name" value="RelE-like"/>
    <property type="match status" value="1"/>
</dbReference>
<dbReference type="AlphaFoldDB" id="A0A9X2ISI8"/>
<dbReference type="InterPro" id="IPR035093">
    <property type="entry name" value="RelE/ParE_toxin_dom_sf"/>
</dbReference>
<dbReference type="EMBL" id="JAMBOL010000046">
    <property type="protein sequence ID" value="MCM3716603.1"/>
    <property type="molecule type" value="Genomic_DNA"/>
</dbReference>
<sequence length="105" mass="12210">MKSERRFLLQFIDANALKEYRKLDGSVKKLVDIALKKLEARANEIGKPLERKLKGCKEIKFRKNGIRIIFRIVKGHVEIVEIISIGSRADEEVFQNASHRLKHIE</sequence>
<protein>
    <submittedName>
        <fullName evidence="1">Type II toxin-antitoxin system RelE/ParE family toxin</fullName>
    </submittedName>
</protein>
<reference evidence="1" key="1">
    <citation type="submission" date="2022-05" db="EMBL/GenBank/DDBJ databases">
        <title>Comparative Genomics of Spacecraft Associated Microbes.</title>
        <authorList>
            <person name="Tran M.T."/>
            <person name="Wright A."/>
            <person name="Seuylemezian A."/>
            <person name="Eisen J."/>
            <person name="Coil D."/>
        </authorList>
    </citation>
    <scope>NUCLEOTIDE SEQUENCE</scope>
    <source>
        <strain evidence="1">214.1.1</strain>
    </source>
</reference>
<name>A0A9X2ISI8_9BACI</name>
<comment type="caution">
    <text evidence="1">The sequence shown here is derived from an EMBL/GenBank/DDBJ whole genome shotgun (WGS) entry which is preliminary data.</text>
</comment>
<organism evidence="1 2">
    <name type="scientific">Halalkalibacter oceani</name>
    <dbReference type="NCBI Taxonomy" id="1653776"/>
    <lineage>
        <taxon>Bacteria</taxon>
        <taxon>Bacillati</taxon>
        <taxon>Bacillota</taxon>
        <taxon>Bacilli</taxon>
        <taxon>Bacillales</taxon>
        <taxon>Bacillaceae</taxon>
        <taxon>Halalkalibacter</taxon>
    </lineage>
</organism>